<feature type="transmembrane region" description="Helical" evidence="8">
    <location>
        <begin position="165"/>
        <end position="183"/>
    </location>
</feature>
<dbReference type="HAMAP" id="MF_01207">
    <property type="entry name" value="MsrQ"/>
    <property type="match status" value="1"/>
</dbReference>
<dbReference type="GO" id="GO:0020037">
    <property type="term" value="F:heme binding"/>
    <property type="evidence" value="ECO:0007669"/>
    <property type="project" value="UniProtKB-UniRule"/>
</dbReference>
<dbReference type="PANTHER" id="PTHR36964:SF1">
    <property type="entry name" value="PROTEIN-METHIONINE-SULFOXIDE REDUCTASE HEME-BINDING SUBUNIT MSRQ"/>
    <property type="match status" value="1"/>
</dbReference>
<comment type="subcellular location">
    <subcellularLocation>
        <location evidence="8">Cell membrane</location>
        <topology evidence="8">Multi-pass membrane protein</topology>
    </subcellularLocation>
    <subcellularLocation>
        <location evidence="1">Membrane</location>
        <topology evidence="1">Multi-pass membrane protein</topology>
    </subcellularLocation>
</comment>
<keyword evidence="7 8" id="KW-0472">Membrane</keyword>
<evidence type="ECO:0000256" key="2">
    <source>
        <dbReference type="ARBA" id="ARBA00022448"/>
    </source>
</evidence>
<name>C0N979_9GAMM</name>
<dbReference type="EMBL" id="GG657906">
    <property type="protein sequence ID" value="EEF78620.1"/>
    <property type="molecule type" value="Genomic_DNA"/>
</dbReference>
<dbReference type="GO" id="GO:0010181">
    <property type="term" value="F:FMN binding"/>
    <property type="evidence" value="ECO:0007669"/>
    <property type="project" value="UniProtKB-UniRule"/>
</dbReference>
<dbReference type="GO" id="GO:0009055">
    <property type="term" value="F:electron transfer activity"/>
    <property type="evidence" value="ECO:0007669"/>
    <property type="project" value="UniProtKB-UniRule"/>
</dbReference>
<dbReference type="Proteomes" id="UP000004679">
    <property type="component" value="Unassembled WGS sequence"/>
</dbReference>
<feature type="transmembrane region" description="Helical" evidence="8">
    <location>
        <begin position="128"/>
        <end position="144"/>
    </location>
</feature>
<dbReference type="OrthoDB" id="9788328at2"/>
<evidence type="ECO:0000256" key="3">
    <source>
        <dbReference type="ARBA" id="ARBA00022617"/>
    </source>
</evidence>
<dbReference type="InterPro" id="IPR022837">
    <property type="entry name" value="MsrQ-like"/>
</dbReference>
<keyword evidence="2 8" id="KW-0813">Transport</keyword>
<keyword evidence="8" id="KW-1003">Cell membrane</keyword>
<feature type="transmembrane region" description="Helical" evidence="8">
    <location>
        <begin position="92"/>
        <end position="108"/>
    </location>
</feature>
<evidence type="ECO:0000256" key="7">
    <source>
        <dbReference type="ARBA" id="ARBA00023136"/>
    </source>
</evidence>
<comment type="subunit">
    <text evidence="8">Heterodimer of a catalytic subunit (MsrP) and a heme-binding subunit (MsrQ).</text>
</comment>
<evidence type="ECO:0000256" key="4">
    <source>
        <dbReference type="ARBA" id="ARBA00022692"/>
    </source>
</evidence>
<comment type="cofactor">
    <cofactor evidence="8">
        <name>heme b</name>
        <dbReference type="ChEBI" id="CHEBI:60344"/>
    </cofactor>
    <text evidence="8">Binds 1 heme b (iron(II)-protoporphyrin IX) group per subunit.</text>
</comment>
<keyword evidence="3 8" id="KW-0349">Heme</keyword>
<dbReference type="PANTHER" id="PTHR36964">
    <property type="entry name" value="PROTEIN-METHIONINE-SULFOXIDE REDUCTASE HEME-BINDING SUBUNIT MSRQ"/>
    <property type="match status" value="1"/>
</dbReference>
<keyword evidence="8" id="KW-0288">FMN</keyword>
<dbReference type="HOGENOM" id="CLU_080662_0_1_6"/>
<evidence type="ECO:0000256" key="5">
    <source>
        <dbReference type="ARBA" id="ARBA00022989"/>
    </source>
</evidence>
<keyword evidence="11" id="KW-1185">Reference proteome</keyword>
<feature type="transmembrane region" description="Helical" evidence="8">
    <location>
        <begin position="21"/>
        <end position="42"/>
    </location>
</feature>
<keyword evidence="8" id="KW-0479">Metal-binding</keyword>
<evidence type="ECO:0000313" key="11">
    <source>
        <dbReference type="Proteomes" id="UP000004679"/>
    </source>
</evidence>
<accession>C0N979</accession>
<feature type="transmembrane region" description="Helical" evidence="8">
    <location>
        <begin position="189"/>
        <end position="205"/>
    </location>
</feature>
<evidence type="ECO:0000256" key="8">
    <source>
        <dbReference type="HAMAP-Rule" id="MF_01207"/>
    </source>
</evidence>
<protein>
    <recommendedName>
        <fullName evidence="8">Protein-methionine-sulfoxide reductase heme-binding subunit MsrQ</fullName>
    </recommendedName>
    <alternativeName>
        <fullName evidence="8">Flavocytochrome MsrQ</fullName>
    </alternativeName>
</protein>
<dbReference type="GO" id="GO:0030091">
    <property type="term" value="P:protein repair"/>
    <property type="evidence" value="ECO:0007669"/>
    <property type="project" value="UniProtKB-UniRule"/>
</dbReference>
<evidence type="ECO:0000259" key="9">
    <source>
        <dbReference type="Pfam" id="PF01794"/>
    </source>
</evidence>
<dbReference type="AlphaFoldDB" id="C0N979"/>
<comment type="function">
    <text evidence="8">Part of the MsrPQ system that repairs oxidized periplasmic proteins containing methionine sulfoxide residues (Met-O), using respiratory chain electrons. Thus protects these proteins from oxidative-stress damage caused by reactive species of oxygen and chlorine generated by the host defense mechanisms. MsrPQ is essential for the maintenance of envelope integrity under bleach stress, rescuing a wide series of structurally unrelated periplasmic proteins from methionine oxidation. MsrQ provides electrons for reduction to the reductase catalytic subunit MsrP, using the quinone pool of the respiratory chain.</text>
</comment>
<organism evidence="10 11">
    <name type="scientific">Methylophaga thiooxydans DMS010</name>
    <dbReference type="NCBI Taxonomy" id="637616"/>
    <lineage>
        <taxon>Bacteria</taxon>
        <taxon>Pseudomonadati</taxon>
        <taxon>Pseudomonadota</taxon>
        <taxon>Gammaproteobacteria</taxon>
        <taxon>Thiotrichales</taxon>
        <taxon>Piscirickettsiaceae</taxon>
        <taxon>Methylophaga</taxon>
    </lineage>
</organism>
<proteinExistence type="inferred from homology"/>
<feature type="domain" description="Ferric oxidoreductase" evidence="9">
    <location>
        <begin position="60"/>
        <end position="174"/>
    </location>
</feature>
<keyword evidence="8" id="KW-0285">Flavoprotein</keyword>
<dbReference type="GO" id="GO:0005886">
    <property type="term" value="C:plasma membrane"/>
    <property type="evidence" value="ECO:0007669"/>
    <property type="project" value="UniProtKB-SubCell"/>
</dbReference>
<gene>
    <name evidence="8" type="primary">msrQ</name>
    <name evidence="10" type="ORF">MDMS009_2793</name>
</gene>
<keyword evidence="6 8" id="KW-0408">Iron</keyword>
<dbReference type="InterPro" id="IPR013130">
    <property type="entry name" value="Fe3_Rdtase_TM_dom"/>
</dbReference>
<reference evidence="10 11" key="1">
    <citation type="journal article" date="2011" name="J. Bacteriol.">
        <title>Draft genome sequence of the chemolithoheterotrophic, halophilic methylotroph Methylophaga thiooxydans DMS010.</title>
        <authorList>
            <person name="Boden R."/>
            <person name="Ferriera S."/>
            <person name="Johnson J."/>
            <person name="Kelly D.P."/>
            <person name="Murrell J.C."/>
            <person name="Schafer H."/>
        </authorList>
    </citation>
    <scope>NUCLEOTIDE SEQUENCE [LARGE SCALE GENOMIC DNA]</scope>
    <source>
        <strain evidence="10 11">DMS010</strain>
    </source>
</reference>
<keyword evidence="8" id="KW-0249">Electron transport</keyword>
<keyword evidence="5 8" id="KW-1133">Transmembrane helix</keyword>
<evidence type="ECO:0000313" key="10">
    <source>
        <dbReference type="EMBL" id="EEF78620.1"/>
    </source>
</evidence>
<evidence type="ECO:0000256" key="1">
    <source>
        <dbReference type="ARBA" id="ARBA00004141"/>
    </source>
</evidence>
<comment type="cofactor">
    <cofactor evidence="8">
        <name>FMN</name>
        <dbReference type="ChEBI" id="CHEBI:58210"/>
    </cofactor>
    <text evidence="8">Binds 1 FMN per subunit.</text>
</comment>
<dbReference type="Pfam" id="PF01794">
    <property type="entry name" value="Ferric_reduct"/>
    <property type="match status" value="1"/>
</dbReference>
<comment type="similarity">
    <text evidence="8">Belongs to the MsrQ family.</text>
</comment>
<feature type="transmembrane region" description="Helical" evidence="8">
    <location>
        <begin position="62"/>
        <end position="80"/>
    </location>
</feature>
<dbReference type="GO" id="GO:0016679">
    <property type="term" value="F:oxidoreductase activity, acting on diphenols and related substances as donors"/>
    <property type="evidence" value="ECO:0007669"/>
    <property type="project" value="TreeGrafter"/>
</dbReference>
<dbReference type="GO" id="GO:0046872">
    <property type="term" value="F:metal ion binding"/>
    <property type="evidence" value="ECO:0007669"/>
    <property type="project" value="UniProtKB-KW"/>
</dbReference>
<evidence type="ECO:0000256" key="6">
    <source>
        <dbReference type="ARBA" id="ARBA00023004"/>
    </source>
</evidence>
<sequence length="213" mass="24903">MQTWTSSVISKSRADGVLKLVHFKVLLFIVCLYPFFSLAWGLLTDQLGVNPVETLTRSSGLWGLRFLLITLCVTPLRWLTGINQLIRFRRMLGLYAFFYATVHMLLYLGLDQFFDWSEIWRDIIKRPFITVGFINFIALLPLVFTSTNKMMKRLGGQRWKKLHRLTYFVAVAACLHFLMLVKADIREPVIYIFLLTGLLAVRLIYQYRQKKLA</sequence>
<keyword evidence="4 8" id="KW-0812">Transmembrane</keyword>